<dbReference type="EMBL" id="JAIZAY010000005">
    <property type="protein sequence ID" value="KAJ8041208.1"/>
    <property type="molecule type" value="Genomic_DNA"/>
</dbReference>
<dbReference type="SUPFAM" id="SSF56112">
    <property type="entry name" value="Protein kinase-like (PK-like)"/>
    <property type="match status" value="1"/>
</dbReference>
<dbReference type="InterPro" id="IPR011009">
    <property type="entry name" value="Kinase-like_dom_sf"/>
</dbReference>
<dbReference type="CDD" id="cd13969">
    <property type="entry name" value="ADCK1-like"/>
    <property type="match status" value="1"/>
</dbReference>
<dbReference type="InterPro" id="IPR045307">
    <property type="entry name" value="ADCK1_dom"/>
</dbReference>
<evidence type="ECO:0000256" key="2">
    <source>
        <dbReference type="SAM" id="Phobius"/>
    </source>
</evidence>
<evidence type="ECO:0000259" key="3">
    <source>
        <dbReference type="Pfam" id="PF03109"/>
    </source>
</evidence>
<sequence>MSLVTVAWRSYPCRNFLSCNQLSLRLKPSKIRNLPHNVRTFSSQLSSKPPKPKRKLFRKVFGGLLGLGAVAAGVSYATLDEIGKRKVRVSAEGLIRFFRTFYVGLKITLDYKWSLWRLEEQTDTYREAVRACNQRTADLILWGCLKNGGLYIKLGQGMLTANHVLPKEIMKTLSVLHDKALAREYKELDRLFLEDFGSTPDDLFAEFDTSPVAAASLAQVHKAKTHEGEDVAVKVQYINLRDQYHGDLWTVHFMLRIARIVHPKAFNFRNVLKEMEEPLARELDFENEGRNAERCARDLKHLNYIYIPKVLWDKTSKRILTMEYIDGCKITEKEKITEQGINLADVNKHLIEVFGEQIFQTGFVHADPHPGNIFVRKGSNGKAELVLLDHGLYEEIPPSVRVPLCHYWKSIILKDEEAMKDNALKMGIKEYLLFAMMLTQRPINMKARRGLHMTFNLDPKELRKMGEQMHHLRQRSEEFVERVNDLIHTFPRSLFLVSRNMNTVRSIDRHLGQKVDYLITMGRCAAGSTPDMTNASFRERLQARWERFLYDLILRSDRFFSRVNMIVFGLLWKVGWIQFGKSESESSKDNVSGFIDTLLPPKPN</sequence>
<dbReference type="InterPro" id="IPR004147">
    <property type="entry name" value="ABC1_dom"/>
</dbReference>
<accession>A0A9Q1C8G0</accession>
<dbReference type="GO" id="GO:0016301">
    <property type="term" value="F:kinase activity"/>
    <property type="evidence" value="ECO:0007669"/>
    <property type="project" value="UniProtKB-KW"/>
</dbReference>
<dbReference type="InterPro" id="IPR051130">
    <property type="entry name" value="Mito_struct-func_regulator"/>
</dbReference>
<reference evidence="4" key="1">
    <citation type="submission" date="2021-10" db="EMBL/GenBank/DDBJ databases">
        <title>Tropical sea cucumber genome reveals ecological adaptation and Cuvierian tubules defense mechanism.</title>
        <authorList>
            <person name="Chen T."/>
        </authorList>
    </citation>
    <scope>NUCLEOTIDE SEQUENCE</scope>
    <source>
        <strain evidence="4">Nanhai2018</strain>
        <tissue evidence="4">Muscle</tissue>
    </source>
</reference>
<comment type="similarity">
    <text evidence="1">Belongs to the protein kinase superfamily. ADCK protein kinase family.</text>
</comment>
<dbReference type="PANTHER" id="PTHR43173">
    <property type="entry name" value="ABC1 FAMILY PROTEIN"/>
    <property type="match status" value="1"/>
</dbReference>
<keyword evidence="4" id="KW-0808">Transferase</keyword>
<dbReference type="Proteomes" id="UP001152320">
    <property type="component" value="Chromosome 5"/>
</dbReference>
<feature type="domain" description="ABC1 atypical kinase-like" evidence="3">
    <location>
        <begin position="176"/>
        <end position="421"/>
    </location>
</feature>
<keyword evidence="2" id="KW-1133">Transmembrane helix</keyword>
<protein>
    <submittedName>
        <fullName evidence="4">AarF domain-containing protein kinase 5</fullName>
    </submittedName>
</protein>
<evidence type="ECO:0000313" key="5">
    <source>
        <dbReference type="Proteomes" id="UP001152320"/>
    </source>
</evidence>
<keyword evidence="2" id="KW-0812">Transmembrane</keyword>
<dbReference type="AlphaFoldDB" id="A0A9Q1C8G0"/>
<gene>
    <name evidence="4" type="ORF">HOLleu_11951</name>
</gene>
<evidence type="ECO:0000313" key="4">
    <source>
        <dbReference type="EMBL" id="KAJ8041208.1"/>
    </source>
</evidence>
<keyword evidence="5" id="KW-1185">Reference proteome</keyword>
<dbReference type="OrthoDB" id="427480at2759"/>
<keyword evidence="4" id="KW-0418">Kinase</keyword>
<name>A0A9Q1C8G0_HOLLE</name>
<feature type="transmembrane region" description="Helical" evidence="2">
    <location>
        <begin position="60"/>
        <end position="79"/>
    </location>
</feature>
<keyword evidence="2" id="KW-0472">Membrane</keyword>
<dbReference type="Pfam" id="PF03109">
    <property type="entry name" value="ABC1"/>
    <property type="match status" value="1"/>
</dbReference>
<organism evidence="4 5">
    <name type="scientific">Holothuria leucospilota</name>
    <name type="common">Black long sea cucumber</name>
    <name type="synonym">Mertensiothuria leucospilota</name>
    <dbReference type="NCBI Taxonomy" id="206669"/>
    <lineage>
        <taxon>Eukaryota</taxon>
        <taxon>Metazoa</taxon>
        <taxon>Echinodermata</taxon>
        <taxon>Eleutherozoa</taxon>
        <taxon>Echinozoa</taxon>
        <taxon>Holothuroidea</taxon>
        <taxon>Aspidochirotacea</taxon>
        <taxon>Aspidochirotida</taxon>
        <taxon>Holothuriidae</taxon>
        <taxon>Holothuria</taxon>
    </lineage>
</organism>
<comment type="caution">
    <text evidence="4">The sequence shown here is derived from an EMBL/GenBank/DDBJ whole genome shotgun (WGS) entry which is preliminary data.</text>
</comment>
<proteinExistence type="inferred from homology"/>
<dbReference type="PANTHER" id="PTHR43173:SF28">
    <property type="entry name" value="AARF DOMAIN CONTAINING KINASE 5"/>
    <property type="match status" value="1"/>
</dbReference>
<evidence type="ECO:0000256" key="1">
    <source>
        <dbReference type="ARBA" id="ARBA00009670"/>
    </source>
</evidence>